<dbReference type="Proteomes" id="UP000054721">
    <property type="component" value="Unassembled WGS sequence"/>
</dbReference>
<feature type="non-terminal residue" evidence="1">
    <location>
        <position position="54"/>
    </location>
</feature>
<gene>
    <name evidence="1" type="ORF">T02_12597</name>
</gene>
<keyword evidence="2" id="KW-1185">Reference proteome</keyword>
<reference evidence="1 2" key="1">
    <citation type="submission" date="2015-05" db="EMBL/GenBank/DDBJ databases">
        <title>Evolution of Trichinella species and genotypes.</title>
        <authorList>
            <person name="Korhonen P.K."/>
            <person name="Edoardo P."/>
            <person name="Giuseppe L.R."/>
            <person name="Gasser R.B."/>
        </authorList>
    </citation>
    <scope>NUCLEOTIDE SEQUENCE [LARGE SCALE GENOMIC DNA]</scope>
    <source>
        <strain evidence="1">ISS10</strain>
    </source>
</reference>
<proteinExistence type="predicted"/>
<accession>A0A0V1KKK4</accession>
<dbReference type="AlphaFoldDB" id="A0A0V1KKK4"/>
<name>A0A0V1KKK4_9BILA</name>
<dbReference type="EMBL" id="JYDW01000708">
    <property type="protein sequence ID" value="KRZ47534.1"/>
    <property type="molecule type" value="Genomic_DNA"/>
</dbReference>
<comment type="caution">
    <text evidence="1">The sequence shown here is derived from an EMBL/GenBank/DDBJ whole genome shotgun (WGS) entry which is preliminary data.</text>
</comment>
<sequence length="54" mass="6167">LHVLPFLDEVCQVELYKTSFLSGWSNKDKLINMYIAADICQKMTVVGKDAVEFD</sequence>
<evidence type="ECO:0000313" key="1">
    <source>
        <dbReference type="EMBL" id="KRZ47534.1"/>
    </source>
</evidence>
<protein>
    <submittedName>
        <fullName evidence="1">Uncharacterized protein</fullName>
    </submittedName>
</protein>
<evidence type="ECO:0000313" key="2">
    <source>
        <dbReference type="Proteomes" id="UP000054721"/>
    </source>
</evidence>
<organism evidence="1 2">
    <name type="scientific">Trichinella nativa</name>
    <dbReference type="NCBI Taxonomy" id="6335"/>
    <lineage>
        <taxon>Eukaryota</taxon>
        <taxon>Metazoa</taxon>
        <taxon>Ecdysozoa</taxon>
        <taxon>Nematoda</taxon>
        <taxon>Enoplea</taxon>
        <taxon>Dorylaimia</taxon>
        <taxon>Trichinellida</taxon>
        <taxon>Trichinellidae</taxon>
        <taxon>Trichinella</taxon>
    </lineage>
</organism>
<feature type="non-terminal residue" evidence="1">
    <location>
        <position position="1"/>
    </location>
</feature>